<dbReference type="AlphaFoldDB" id="A0A3P3YEC4"/>
<feature type="domain" description="N-acetyltransferase" evidence="3">
    <location>
        <begin position="437"/>
        <end position="533"/>
    </location>
</feature>
<gene>
    <name evidence="4" type="ORF">PLBR_LOCUS5752</name>
</gene>
<evidence type="ECO:0000259" key="3">
    <source>
        <dbReference type="PROSITE" id="PS51729"/>
    </source>
</evidence>
<dbReference type="SUPFAM" id="SSF55729">
    <property type="entry name" value="Acyl-CoA N-acyltransferases (Nat)"/>
    <property type="match status" value="1"/>
</dbReference>
<keyword evidence="4" id="KW-0496">Mitochondrion</keyword>
<feature type="compositionally biased region" description="Basic residues" evidence="1">
    <location>
        <begin position="49"/>
        <end position="60"/>
    </location>
</feature>
<proteinExistence type="predicted"/>
<dbReference type="InterPro" id="IPR045057">
    <property type="entry name" value="Gcn5-rel_NAT"/>
</dbReference>
<feature type="transmembrane region" description="Helical" evidence="2">
    <location>
        <begin position="217"/>
        <end position="237"/>
    </location>
</feature>
<reference evidence="4 5" key="1">
    <citation type="submission" date="2018-03" db="EMBL/GenBank/DDBJ databases">
        <authorList>
            <person name="Fogelqvist J."/>
        </authorList>
    </citation>
    <scope>NUCLEOTIDE SEQUENCE [LARGE SCALE GENOMIC DNA]</scope>
</reference>
<feature type="region of interest" description="Disordered" evidence="1">
    <location>
        <begin position="15"/>
        <end position="61"/>
    </location>
</feature>
<keyword evidence="2" id="KW-0812">Transmembrane</keyword>
<dbReference type="PROSITE" id="PS51729">
    <property type="entry name" value="GNAT_YJDJ"/>
    <property type="match status" value="1"/>
</dbReference>
<feature type="transmembrane region" description="Helical" evidence="2">
    <location>
        <begin position="156"/>
        <end position="177"/>
    </location>
</feature>
<feature type="transmembrane region" description="Helical" evidence="2">
    <location>
        <begin position="244"/>
        <end position="264"/>
    </location>
</feature>
<dbReference type="EMBL" id="OVEO01000010">
    <property type="protein sequence ID" value="SPQ98537.1"/>
    <property type="molecule type" value="Genomic_DNA"/>
</dbReference>
<keyword evidence="2" id="KW-0472">Membrane</keyword>
<feature type="region of interest" description="Disordered" evidence="1">
    <location>
        <begin position="77"/>
        <end position="111"/>
    </location>
</feature>
<feature type="transmembrane region" description="Helical" evidence="2">
    <location>
        <begin position="291"/>
        <end position="313"/>
    </location>
</feature>
<feature type="transmembrane region" description="Helical" evidence="2">
    <location>
        <begin position="189"/>
        <end position="211"/>
    </location>
</feature>
<keyword evidence="2" id="KW-1133">Transmembrane helix</keyword>
<evidence type="ECO:0000256" key="1">
    <source>
        <dbReference type="SAM" id="MobiDB-lite"/>
    </source>
</evidence>
<name>A0A3P3YEC4_PLABS</name>
<accession>A0A3P3YEC4</accession>
<evidence type="ECO:0000313" key="4">
    <source>
        <dbReference type="EMBL" id="SPQ98537.1"/>
    </source>
</evidence>
<feature type="compositionally biased region" description="Basic and acidic residues" evidence="1">
    <location>
        <begin position="15"/>
        <end position="25"/>
    </location>
</feature>
<sequence length="549" mass="59646">MARWPMATSVRWTEAREGASVRSDSRGLLSGSPADLRSPSRAHGDFLHRSRGRSVHKRSPRSNGVYTACVMVSGDRESAKDTSNPSVTVELDHPASQPGNHDMTRQKNKGGSIRRNRFAHNVILVIMSCVLIAAGSMHTLAAQPLKTVGGKTKVKYTWLLALLTYSFPVSLVIWIIINRGRPEMPSKIMWKRCAFLGLLDAIGISLGSYALSTLPAIVYTILGGSSLIFVVLISLVSTTKSFHIVQYAGVVLMTIAVTVVGLSGTSQSTSIGTNEQALGVVACLAKGDLQFAWQLNICQSMFATLYILPLACFSAEFSELPRAFEAIREAGNMPTFVTVCILIVMAAPAQRFCNVAVTSFSSATLARSLTGPRRVVIMVVSFKLFGEEITRWKVIAAALMLVSLGIYMYGGYIVQRSKSNSGGQPSPVKHKHLSDTSIMGAVRRAVSSSEGVFEDDGAVAEYRLWKRPGNGNVVMEITHTFVPVDKRGCGLAGHVASAAFEFARQHDMRVLPTCTYIGQTFLERNPEYRSVCISIDDRLGLEEASIDDL</sequence>
<evidence type="ECO:0000256" key="2">
    <source>
        <dbReference type="SAM" id="Phobius"/>
    </source>
</evidence>
<organism evidence="4 5">
    <name type="scientific">Plasmodiophora brassicae</name>
    <name type="common">Clubroot disease agent</name>
    <dbReference type="NCBI Taxonomy" id="37360"/>
    <lineage>
        <taxon>Eukaryota</taxon>
        <taxon>Sar</taxon>
        <taxon>Rhizaria</taxon>
        <taxon>Endomyxa</taxon>
        <taxon>Phytomyxea</taxon>
        <taxon>Plasmodiophorida</taxon>
        <taxon>Plasmodiophoridae</taxon>
        <taxon>Plasmodiophora</taxon>
    </lineage>
</organism>
<dbReference type="Pfam" id="PF16913">
    <property type="entry name" value="PUNUT"/>
    <property type="match status" value="1"/>
</dbReference>
<dbReference type="SUPFAM" id="SSF103481">
    <property type="entry name" value="Multidrug resistance efflux transporter EmrE"/>
    <property type="match status" value="1"/>
</dbReference>
<dbReference type="InterPro" id="IPR031165">
    <property type="entry name" value="GNAT_YJDJ"/>
</dbReference>
<feature type="transmembrane region" description="Helical" evidence="2">
    <location>
        <begin position="118"/>
        <end position="136"/>
    </location>
</feature>
<dbReference type="Gene3D" id="3.40.630.30">
    <property type="match status" value="1"/>
</dbReference>
<dbReference type="PANTHER" id="PTHR31435">
    <property type="entry name" value="PROTEIN NATD1"/>
    <property type="match status" value="1"/>
</dbReference>
<dbReference type="InterPro" id="IPR016181">
    <property type="entry name" value="Acyl_CoA_acyltransferase"/>
</dbReference>
<dbReference type="InterPro" id="IPR037185">
    <property type="entry name" value="EmrE-like"/>
</dbReference>
<protein>
    <recommendedName>
        <fullName evidence="3">N-acetyltransferase domain-containing protein</fullName>
    </recommendedName>
</protein>
<geneLocation type="mitochondrion" evidence="4"/>
<feature type="transmembrane region" description="Helical" evidence="2">
    <location>
        <begin position="333"/>
        <end position="352"/>
    </location>
</feature>
<dbReference type="PANTHER" id="PTHR31435:SF9">
    <property type="entry name" value="PROTEIN NATD1"/>
    <property type="match status" value="1"/>
</dbReference>
<dbReference type="Pfam" id="PF14542">
    <property type="entry name" value="Acetyltransf_CG"/>
    <property type="match status" value="1"/>
</dbReference>
<dbReference type="Proteomes" id="UP000290189">
    <property type="component" value="Unassembled WGS sequence"/>
</dbReference>
<evidence type="ECO:0000313" key="5">
    <source>
        <dbReference type="Proteomes" id="UP000290189"/>
    </source>
</evidence>
<feature type="transmembrane region" description="Helical" evidence="2">
    <location>
        <begin position="394"/>
        <end position="414"/>
    </location>
</feature>